<dbReference type="OrthoDB" id="5538672at2759"/>
<dbReference type="EMBL" id="CAACVG010010574">
    <property type="protein sequence ID" value="VEN56105.1"/>
    <property type="molecule type" value="Genomic_DNA"/>
</dbReference>
<dbReference type="AlphaFoldDB" id="A0A653D7L9"/>
<accession>A0A653D7L9</accession>
<feature type="non-terminal residue" evidence="2">
    <location>
        <position position="188"/>
    </location>
</feature>
<sequence length="188" mass="22199">MSALTHSEVHKKIIAKGPPVRPKSDFIGPLNRYNDENHKIFTTKSEQFKQTVRHLNRLNEETWNISKKRLQEDYRALLKCDFLEDDTGEEISNEDGNTPVCLRKRPEREIHEKVVTEQQFICNTEPWLKRHLVLNKFIQAARVVIVQNRLKKNLAKLKVLDEQKIAEFEDMGFNHINVSYAELFEKFL</sequence>
<gene>
    <name evidence="2" type="ORF">CALMAC_LOCUS15097</name>
</gene>
<evidence type="ECO:0000256" key="1">
    <source>
        <dbReference type="SAM" id="MobiDB-lite"/>
    </source>
</evidence>
<name>A0A653D7L9_CALMS</name>
<dbReference type="Proteomes" id="UP000410492">
    <property type="component" value="Unassembled WGS sequence"/>
</dbReference>
<proteinExistence type="predicted"/>
<reference evidence="2 3" key="1">
    <citation type="submission" date="2019-01" db="EMBL/GenBank/DDBJ databases">
        <authorList>
            <person name="Sayadi A."/>
        </authorList>
    </citation>
    <scope>NUCLEOTIDE SEQUENCE [LARGE SCALE GENOMIC DNA]</scope>
</reference>
<keyword evidence="3" id="KW-1185">Reference proteome</keyword>
<feature type="region of interest" description="Disordered" evidence="1">
    <location>
        <begin position="1"/>
        <end position="20"/>
    </location>
</feature>
<evidence type="ECO:0000313" key="2">
    <source>
        <dbReference type="EMBL" id="VEN56105.1"/>
    </source>
</evidence>
<protein>
    <submittedName>
        <fullName evidence="2">Uncharacterized protein</fullName>
    </submittedName>
</protein>
<organism evidence="2 3">
    <name type="scientific">Callosobruchus maculatus</name>
    <name type="common">Southern cowpea weevil</name>
    <name type="synonym">Pulse bruchid</name>
    <dbReference type="NCBI Taxonomy" id="64391"/>
    <lineage>
        <taxon>Eukaryota</taxon>
        <taxon>Metazoa</taxon>
        <taxon>Ecdysozoa</taxon>
        <taxon>Arthropoda</taxon>
        <taxon>Hexapoda</taxon>
        <taxon>Insecta</taxon>
        <taxon>Pterygota</taxon>
        <taxon>Neoptera</taxon>
        <taxon>Endopterygota</taxon>
        <taxon>Coleoptera</taxon>
        <taxon>Polyphaga</taxon>
        <taxon>Cucujiformia</taxon>
        <taxon>Chrysomeloidea</taxon>
        <taxon>Chrysomelidae</taxon>
        <taxon>Bruchinae</taxon>
        <taxon>Bruchini</taxon>
        <taxon>Callosobruchus</taxon>
    </lineage>
</organism>
<evidence type="ECO:0000313" key="3">
    <source>
        <dbReference type="Proteomes" id="UP000410492"/>
    </source>
</evidence>